<feature type="domain" description="Tail specific protease" evidence="2">
    <location>
        <begin position="116"/>
        <end position="316"/>
    </location>
</feature>
<dbReference type="SMART" id="SM00245">
    <property type="entry name" value="TSPc"/>
    <property type="match status" value="1"/>
</dbReference>
<dbReference type="InterPro" id="IPR028204">
    <property type="entry name" value="Tricorn_C1"/>
</dbReference>
<evidence type="ECO:0000313" key="4">
    <source>
        <dbReference type="Proteomes" id="UP000016600"/>
    </source>
</evidence>
<dbReference type="Pfam" id="PF03572">
    <property type="entry name" value="Peptidase_S41"/>
    <property type="match status" value="1"/>
</dbReference>
<feature type="chain" id="PRO_5004631432" evidence="1">
    <location>
        <begin position="21"/>
        <end position="339"/>
    </location>
</feature>
<dbReference type="Gene3D" id="3.90.226.10">
    <property type="entry name" value="2-enoyl-CoA Hydratase, Chain A, domain 1"/>
    <property type="match status" value="1"/>
</dbReference>
<protein>
    <submittedName>
        <fullName evidence="3">Peptidase, S41 family</fullName>
    </submittedName>
</protein>
<dbReference type="AlphaFoldDB" id="U2MXM4"/>
<dbReference type="PROSITE" id="PS51257">
    <property type="entry name" value="PROKAR_LIPOPROTEIN"/>
    <property type="match status" value="1"/>
</dbReference>
<comment type="caution">
    <text evidence="3">The sequence shown here is derived from an EMBL/GenBank/DDBJ whole genome shotgun (WGS) entry which is preliminary data.</text>
</comment>
<dbReference type="CDD" id="cd07563">
    <property type="entry name" value="Peptidase_S41_IRBP"/>
    <property type="match status" value="1"/>
</dbReference>
<dbReference type="GO" id="GO:0006508">
    <property type="term" value="P:proteolysis"/>
    <property type="evidence" value="ECO:0007669"/>
    <property type="project" value="InterPro"/>
</dbReference>
<dbReference type="PANTHER" id="PTHR11261">
    <property type="entry name" value="INTERPHOTORECEPTOR RETINOID-BINDING PROTEIN"/>
    <property type="match status" value="1"/>
</dbReference>
<accession>U2MXM4</accession>
<evidence type="ECO:0000313" key="3">
    <source>
        <dbReference type="EMBL" id="ERK03964.1"/>
    </source>
</evidence>
<evidence type="ECO:0000256" key="1">
    <source>
        <dbReference type="SAM" id="SignalP"/>
    </source>
</evidence>
<dbReference type="GO" id="GO:0008236">
    <property type="term" value="F:serine-type peptidase activity"/>
    <property type="evidence" value="ECO:0007669"/>
    <property type="project" value="InterPro"/>
</dbReference>
<proteinExistence type="predicted"/>
<dbReference type="InterPro" id="IPR029045">
    <property type="entry name" value="ClpP/crotonase-like_dom_sf"/>
</dbReference>
<sequence>MNFKSILLTFAVLLSTIGLTSCVDETTFANNPHGNFEALWRIIDEHYCFFDYKQKTYNLDWNEVHDKYARQFNEGMTEDQLFEVLGNMLAELRDGHVNMYSRFNLARNWSWHEDFPTNFSDTLFNKYIGTDYRQTNGMQYRILDDNIGYLRCASFENGFGSGNLDEIFAYFAPCNGLIIDIRNNGGGLITSAETLAARFTNKELLVGYMQHKTGKGHNDFSSMREQRLRPARSIRWQKRVAVLTNRRVYSAANEFVKYMRCCPKATIVGDKTGGGAGLPFSSELPNGWGVRFSACPMYDKDQHSTEFGIDPDHKVGLTMADIIQGRDAIIEYARHLLTQ</sequence>
<dbReference type="Proteomes" id="UP000016600">
    <property type="component" value="Unassembled WGS sequence"/>
</dbReference>
<dbReference type="SUPFAM" id="SSF52096">
    <property type="entry name" value="ClpP/crotonase"/>
    <property type="match status" value="1"/>
</dbReference>
<gene>
    <name evidence="3" type="ORF">HMPREF1218_0284</name>
</gene>
<name>U2MXM4_9BACT</name>
<dbReference type="InterPro" id="IPR005151">
    <property type="entry name" value="Tail-specific_protease"/>
</dbReference>
<dbReference type="Pfam" id="PF14684">
    <property type="entry name" value="Tricorn_C1"/>
    <property type="match status" value="1"/>
</dbReference>
<dbReference type="PANTHER" id="PTHR11261:SF3">
    <property type="entry name" value="RETINOL-BINDING PROTEIN 3"/>
    <property type="match status" value="1"/>
</dbReference>
<organism evidence="3 4">
    <name type="scientific">Hoylesella pleuritidis F0068</name>
    <dbReference type="NCBI Taxonomy" id="1081904"/>
    <lineage>
        <taxon>Bacteria</taxon>
        <taxon>Pseudomonadati</taxon>
        <taxon>Bacteroidota</taxon>
        <taxon>Bacteroidia</taxon>
        <taxon>Bacteroidales</taxon>
        <taxon>Prevotellaceae</taxon>
        <taxon>Hoylesella</taxon>
    </lineage>
</organism>
<dbReference type="Gene3D" id="3.30.750.44">
    <property type="match status" value="1"/>
</dbReference>
<reference evidence="3 4" key="1">
    <citation type="submission" date="2013-08" db="EMBL/GenBank/DDBJ databases">
        <authorList>
            <person name="Durkin A.S."/>
            <person name="Haft D.R."/>
            <person name="McCorrison J."/>
            <person name="Torralba M."/>
            <person name="Gillis M."/>
            <person name="Haft D.H."/>
            <person name="Methe B."/>
            <person name="Sutton G."/>
            <person name="Nelson K.E."/>
        </authorList>
    </citation>
    <scope>NUCLEOTIDE SEQUENCE [LARGE SCALE GENOMIC DNA]</scope>
    <source>
        <strain evidence="3 4">F0068</strain>
    </source>
</reference>
<keyword evidence="1" id="KW-0732">Signal</keyword>
<keyword evidence="4" id="KW-1185">Reference proteome</keyword>
<dbReference type="PATRIC" id="fig|1081904.3.peg.257"/>
<dbReference type="EMBL" id="AWET01000007">
    <property type="protein sequence ID" value="ERK03964.1"/>
    <property type="molecule type" value="Genomic_DNA"/>
</dbReference>
<evidence type="ECO:0000259" key="2">
    <source>
        <dbReference type="SMART" id="SM00245"/>
    </source>
</evidence>
<dbReference type="RefSeq" id="WP_021583080.1">
    <property type="nucleotide sequence ID" value="NZ_AWET01000007.1"/>
</dbReference>
<feature type="signal peptide" evidence="1">
    <location>
        <begin position="1"/>
        <end position="20"/>
    </location>
</feature>